<evidence type="ECO:0000313" key="2">
    <source>
        <dbReference type="Proteomes" id="UP001066276"/>
    </source>
</evidence>
<protein>
    <submittedName>
        <fullName evidence="1">Uncharacterized protein</fullName>
    </submittedName>
</protein>
<dbReference type="Proteomes" id="UP001066276">
    <property type="component" value="Chromosome 11"/>
</dbReference>
<name>A0AAV7LC61_PLEWA</name>
<organism evidence="1 2">
    <name type="scientific">Pleurodeles waltl</name>
    <name type="common">Iberian ribbed newt</name>
    <dbReference type="NCBI Taxonomy" id="8319"/>
    <lineage>
        <taxon>Eukaryota</taxon>
        <taxon>Metazoa</taxon>
        <taxon>Chordata</taxon>
        <taxon>Craniata</taxon>
        <taxon>Vertebrata</taxon>
        <taxon>Euteleostomi</taxon>
        <taxon>Amphibia</taxon>
        <taxon>Batrachia</taxon>
        <taxon>Caudata</taxon>
        <taxon>Salamandroidea</taxon>
        <taxon>Salamandridae</taxon>
        <taxon>Pleurodelinae</taxon>
        <taxon>Pleurodeles</taxon>
    </lineage>
</organism>
<proteinExistence type="predicted"/>
<dbReference type="EMBL" id="JANPWB010000015">
    <property type="protein sequence ID" value="KAJ1089160.1"/>
    <property type="molecule type" value="Genomic_DNA"/>
</dbReference>
<evidence type="ECO:0000313" key="1">
    <source>
        <dbReference type="EMBL" id="KAJ1089160.1"/>
    </source>
</evidence>
<keyword evidence="2" id="KW-1185">Reference proteome</keyword>
<accession>A0AAV7LC61</accession>
<gene>
    <name evidence="1" type="ORF">NDU88_002311</name>
</gene>
<sequence length="83" mass="9703">MEEQGNGDHQDDLEKMLPQMRAEALKREKDWLRTKIAENVTDGNAGQQAREENNGKAGQCHIWPRKKNCTPEDIRLDLELFRR</sequence>
<reference evidence="1" key="1">
    <citation type="journal article" date="2022" name="bioRxiv">
        <title>Sequencing and chromosome-scale assembly of the giantPleurodeles waltlgenome.</title>
        <authorList>
            <person name="Brown T."/>
            <person name="Elewa A."/>
            <person name="Iarovenko S."/>
            <person name="Subramanian E."/>
            <person name="Araus A.J."/>
            <person name="Petzold A."/>
            <person name="Susuki M."/>
            <person name="Suzuki K.-i.T."/>
            <person name="Hayashi T."/>
            <person name="Toyoda A."/>
            <person name="Oliveira C."/>
            <person name="Osipova E."/>
            <person name="Leigh N.D."/>
            <person name="Simon A."/>
            <person name="Yun M.H."/>
        </authorList>
    </citation>
    <scope>NUCLEOTIDE SEQUENCE</scope>
    <source>
        <strain evidence="1">20211129_DDA</strain>
        <tissue evidence="1">Liver</tissue>
    </source>
</reference>
<comment type="caution">
    <text evidence="1">The sequence shown here is derived from an EMBL/GenBank/DDBJ whole genome shotgun (WGS) entry which is preliminary data.</text>
</comment>
<dbReference type="AlphaFoldDB" id="A0AAV7LC61"/>